<accession>R7RQM9</accession>
<keyword evidence="3" id="KW-1185">Reference proteome</keyword>
<feature type="transmembrane region" description="Helical" evidence="1">
    <location>
        <begin position="6"/>
        <end position="25"/>
    </location>
</feature>
<protein>
    <submittedName>
        <fullName evidence="2">Uncharacterized protein</fullName>
    </submittedName>
</protein>
<keyword evidence="1" id="KW-0472">Membrane</keyword>
<dbReference type="Proteomes" id="UP000014923">
    <property type="component" value="Unassembled WGS sequence"/>
</dbReference>
<sequence length="96" mass="11413">MPELWGIFTVIAIIIIYYFINREYAKKLALEFMLYAEKKAEEMALYEGKKKFYYVVSQYDKLPAFVKAVITPDQFAQMVQALFDEAMSRLDDKKQY</sequence>
<dbReference type="eggNOG" id="ENOG503295G">
    <property type="taxonomic scope" value="Bacteria"/>
</dbReference>
<comment type="caution">
    <text evidence="2">The sequence shown here is derived from an EMBL/GenBank/DDBJ whole genome shotgun (WGS) entry which is preliminary data.</text>
</comment>
<dbReference type="AlphaFoldDB" id="R7RQM9"/>
<evidence type="ECO:0000313" key="2">
    <source>
        <dbReference type="EMBL" id="CDF57540.1"/>
    </source>
</evidence>
<evidence type="ECO:0000313" key="3">
    <source>
        <dbReference type="Proteomes" id="UP000014923"/>
    </source>
</evidence>
<keyword evidence="1" id="KW-0812">Transmembrane</keyword>
<dbReference type="HOGENOM" id="CLU_2358731_0_0_9"/>
<reference evidence="2" key="1">
    <citation type="submission" date="2013-03" db="EMBL/GenBank/DDBJ databases">
        <title>Draft genome sequence of the hydrogen-ethanol-producing anaerobic alkalithermophilic Caloramator celere.</title>
        <authorList>
            <person name="Ciranna A."/>
            <person name="Larjo A."/>
            <person name="Kivisto A."/>
            <person name="Santala V."/>
            <person name="Roos C."/>
            <person name="Karp M."/>
        </authorList>
    </citation>
    <scope>NUCLEOTIDE SEQUENCE [LARGE SCALE GENOMIC DNA]</scope>
    <source>
        <strain evidence="2">DSM 8682</strain>
    </source>
</reference>
<dbReference type="OrthoDB" id="1955278at2"/>
<proteinExistence type="predicted"/>
<dbReference type="RefSeq" id="WP_018660786.1">
    <property type="nucleotide sequence ID" value="NZ_HF952018.1"/>
</dbReference>
<gene>
    <name evidence="2" type="ORF">TCEL_01454</name>
</gene>
<organism evidence="2 3">
    <name type="scientific">Thermobrachium celere DSM 8682</name>
    <dbReference type="NCBI Taxonomy" id="941824"/>
    <lineage>
        <taxon>Bacteria</taxon>
        <taxon>Bacillati</taxon>
        <taxon>Bacillota</taxon>
        <taxon>Clostridia</taxon>
        <taxon>Eubacteriales</taxon>
        <taxon>Clostridiaceae</taxon>
        <taxon>Thermobrachium</taxon>
    </lineage>
</organism>
<evidence type="ECO:0000256" key="1">
    <source>
        <dbReference type="SAM" id="Phobius"/>
    </source>
</evidence>
<keyword evidence="1" id="KW-1133">Transmembrane helix</keyword>
<dbReference type="EMBL" id="CAVN010000088">
    <property type="protein sequence ID" value="CDF57540.1"/>
    <property type="molecule type" value="Genomic_DNA"/>
</dbReference>
<name>R7RQM9_9CLOT</name>